<keyword evidence="1" id="KW-0732">Signal</keyword>
<accession>A0ABS7YCD2</accession>
<feature type="chain" id="PRO_5046348075" evidence="1">
    <location>
        <begin position="25"/>
        <end position="288"/>
    </location>
</feature>
<comment type="caution">
    <text evidence="2">The sequence shown here is derived from an EMBL/GenBank/DDBJ whole genome shotgun (WGS) entry which is preliminary data.</text>
</comment>
<keyword evidence="3" id="KW-1185">Reference proteome</keyword>
<sequence>MDKKPGIIAFSLLGMALALPAARAQTDLKTPEGQMEAYARMRADLSGKEVFADWNATIFAVLPGEKPRPILKTYGYNVSRMEKQPDGGYHWISREVSYYRDLATGKLLETWNNPMTGENVEVVHVANDPVNHKFPSPKVAPLNLPFQQHGEMTSVLIDMPLSYPNPLQPEAYPKQSTGKTYLASEHFGYMLRTADLVNQKLDSAPVYYNWFRTGPWLPWMNMGGKPGYLIYSGVGSKLSGWDALPADVREFTLKHFPLYRHAPSEYVTPNVTSWTYYRKLQEAKAAKK</sequence>
<organism evidence="2 3">
    <name type="scientific">Massilia hydrophila</name>
    <dbReference type="NCBI Taxonomy" id="3044279"/>
    <lineage>
        <taxon>Bacteria</taxon>
        <taxon>Pseudomonadati</taxon>
        <taxon>Pseudomonadota</taxon>
        <taxon>Betaproteobacteria</taxon>
        <taxon>Burkholderiales</taxon>
        <taxon>Oxalobacteraceae</taxon>
        <taxon>Telluria group</taxon>
        <taxon>Massilia</taxon>
    </lineage>
</organism>
<evidence type="ECO:0000313" key="2">
    <source>
        <dbReference type="EMBL" id="MCA1857348.1"/>
    </source>
</evidence>
<feature type="signal peptide" evidence="1">
    <location>
        <begin position="1"/>
        <end position="24"/>
    </location>
</feature>
<proteinExistence type="predicted"/>
<reference evidence="2 3" key="1">
    <citation type="submission" date="2021-07" db="EMBL/GenBank/DDBJ databases">
        <title>Characterization of Violacein-producing bacteria and related species.</title>
        <authorList>
            <person name="Wilson H.S."/>
            <person name="De Leon M.E."/>
        </authorList>
    </citation>
    <scope>NUCLEOTIDE SEQUENCE [LARGE SCALE GENOMIC DNA]</scope>
    <source>
        <strain evidence="2 3">HSC-2F05</strain>
    </source>
</reference>
<dbReference type="InterPro" id="IPR014990">
    <property type="entry name" value="DUF1838"/>
</dbReference>
<gene>
    <name evidence="2" type="ORF">LE190_15650</name>
</gene>
<evidence type="ECO:0000313" key="3">
    <source>
        <dbReference type="Proteomes" id="UP001198602"/>
    </source>
</evidence>
<dbReference type="Pfam" id="PF08894">
    <property type="entry name" value="DUF1838"/>
    <property type="match status" value="1"/>
</dbReference>
<evidence type="ECO:0000256" key="1">
    <source>
        <dbReference type="SAM" id="SignalP"/>
    </source>
</evidence>
<protein>
    <submittedName>
        <fullName evidence="2">DUF1838 domain-containing protein</fullName>
    </submittedName>
</protein>
<dbReference type="Proteomes" id="UP001198602">
    <property type="component" value="Unassembled WGS sequence"/>
</dbReference>
<dbReference type="EMBL" id="JAHYBX010000006">
    <property type="protein sequence ID" value="MCA1857348.1"/>
    <property type="molecule type" value="Genomic_DNA"/>
</dbReference>
<dbReference type="RefSeq" id="WP_225239564.1">
    <property type="nucleotide sequence ID" value="NZ_JAHYBX010000006.1"/>
</dbReference>
<name>A0ABS7YCD2_9BURK</name>